<dbReference type="GO" id="GO:0004386">
    <property type="term" value="F:helicase activity"/>
    <property type="evidence" value="ECO:0007669"/>
    <property type="project" value="UniProtKB-KW"/>
</dbReference>
<keyword evidence="2" id="KW-0347">Helicase</keyword>
<evidence type="ECO:0000313" key="3">
    <source>
        <dbReference type="Proteomes" id="UP000013304"/>
    </source>
</evidence>
<dbReference type="RefSeq" id="WP_015613149.1">
    <property type="nucleotide sequence ID" value="NC_021177.1"/>
</dbReference>
<dbReference type="KEGG" id="sfi:SFUL_6983"/>
<reference evidence="2 3" key="1">
    <citation type="submission" date="2013-04" db="EMBL/GenBank/DDBJ databases">
        <title>Complete genome sequence of Streptomyces fulvissimus.</title>
        <authorList>
            <person name="Myronovskyi M."/>
            <person name="Tokovenko B."/>
            <person name="Manderscheid N."/>
            <person name="Petzke L."/>
            <person name="Luzhetskyy A."/>
        </authorList>
    </citation>
    <scope>NUCLEOTIDE SEQUENCE [LARGE SCALE GENOMIC DNA]</scope>
    <source>
        <strain evidence="2 3">DSM 40593</strain>
    </source>
</reference>
<evidence type="ECO:0000256" key="1">
    <source>
        <dbReference type="SAM" id="MobiDB-lite"/>
    </source>
</evidence>
<name>N0D1D6_STRMI</name>
<accession>N0D1D6</accession>
<keyword evidence="2" id="KW-0378">Hydrolase</keyword>
<keyword evidence="2" id="KW-0067">ATP-binding</keyword>
<dbReference type="Proteomes" id="UP000013304">
    <property type="component" value="Chromosome"/>
</dbReference>
<dbReference type="HOGENOM" id="CLU_1874266_0_0_11"/>
<keyword evidence="2" id="KW-0547">Nucleotide-binding</keyword>
<gene>
    <name evidence="2" type="ORF">SFUL_6983</name>
</gene>
<protein>
    <submittedName>
        <fullName evidence="2">Helicase-like protein</fullName>
    </submittedName>
</protein>
<dbReference type="EMBL" id="CP005080">
    <property type="protein sequence ID" value="AGK81860.1"/>
    <property type="molecule type" value="Genomic_DNA"/>
</dbReference>
<proteinExistence type="predicted"/>
<dbReference type="PATRIC" id="fig|1303692.3.peg.7033"/>
<dbReference type="AlphaFoldDB" id="N0D1D6"/>
<sequence length="136" mass="14732">MLPAIQPGVLFERDNLGKRLQRQTNFWAQLSAEQQERLSVLGVKPAQRVAAAAAGQGRREDVSSLRAGRGRPSRSTSALEGHQRVPGTHAEAIAVEGETTRVVVKLSVWISNTKNRRVKLTADQRGALTELGVEGA</sequence>
<dbReference type="OrthoDB" id="9776021at2"/>
<organism evidence="2 3">
    <name type="scientific">Streptomyces microflavus DSM 40593</name>
    <dbReference type="NCBI Taxonomy" id="1303692"/>
    <lineage>
        <taxon>Bacteria</taxon>
        <taxon>Bacillati</taxon>
        <taxon>Actinomycetota</taxon>
        <taxon>Actinomycetes</taxon>
        <taxon>Kitasatosporales</taxon>
        <taxon>Streptomycetaceae</taxon>
        <taxon>Streptomyces</taxon>
    </lineage>
</organism>
<evidence type="ECO:0000313" key="2">
    <source>
        <dbReference type="EMBL" id="AGK81860.1"/>
    </source>
</evidence>
<feature type="region of interest" description="Disordered" evidence="1">
    <location>
        <begin position="51"/>
        <end position="88"/>
    </location>
</feature>